<keyword evidence="3" id="KW-1185">Reference proteome</keyword>
<organism evidence="2 3">
    <name type="scientific">Dyadobacter arcticus</name>
    <dbReference type="NCBI Taxonomy" id="1078754"/>
    <lineage>
        <taxon>Bacteria</taxon>
        <taxon>Pseudomonadati</taxon>
        <taxon>Bacteroidota</taxon>
        <taxon>Cytophagia</taxon>
        <taxon>Cytophagales</taxon>
        <taxon>Spirosomataceae</taxon>
        <taxon>Dyadobacter</taxon>
    </lineage>
</organism>
<reference evidence="2 3" key="1">
    <citation type="submission" date="2020-03" db="EMBL/GenBank/DDBJ databases">
        <title>Genomic Encyclopedia of Type Strains, Phase IV (KMG-IV): sequencing the most valuable type-strain genomes for metagenomic binning, comparative biology and taxonomic classification.</title>
        <authorList>
            <person name="Goeker M."/>
        </authorList>
    </citation>
    <scope>NUCLEOTIDE SEQUENCE [LARGE SCALE GENOMIC DNA]</scope>
    <source>
        <strain evidence="2 3">DSM 102865</strain>
    </source>
</reference>
<dbReference type="EMBL" id="JAASQJ010000004">
    <property type="protein sequence ID" value="NIJ54702.1"/>
    <property type="molecule type" value="Genomic_DNA"/>
</dbReference>
<protein>
    <recommendedName>
        <fullName evidence="1">Contractile injection system tube protein N-terminal domain-containing protein</fullName>
    </recommendedName>
</protein>
<accession>A0ABX0UPB7</accession>
<name>A0ABX0UPB7_9BACT</name>
<evidence type="ECO:0000313" key="2">
    <source>
        <dbReference type="EMBL" id="NIJ54702.1"/>
    </source>
</evidence>
<dbReference type="Proteomes" id="UP001179181">
    <property type="component" value="Unassembled WGS sequence"/>
</dbReference>
<feature type="domain" description="Contractile injection system tube protein N-terminal" evidence="1">
    <location>
        <begin position="31"/>
        <end position="159"/>
    </location>
</feature>
<evidence type="ECO:0000313" key="3">
    <source>
        <dbReference type="Proteomes" id="UP001179181"/>
    </source>
</evidence>
<sequence length="226" mass="25453">MTAAEFGKKMLLNLKILPVMRDSVIPVGLPFITMFNPESFSISETVEYDQPCTNGVQGEGAKFIKSRARTFSLEFTLDGTGTNAPKIPLIVQIALFREATTLMNGLIHKPNYLIVQWGTFICKCQMKTSDIQYTLFDQTGIPLRAKIKATFEEFTNDKLSQILGMLSSPDLTHVHKVVEGEILSIIVFNTYNDQRYYIQVAKVNRLKNFRKLKAGTLLTLPPIAKQ</sequence>
<evidence type="ECO:0000259" key="1">
    <source>
        <dbReference type="Pfam" id="PF19266"/>
    </source>
</evidence>
<comment type="caution">
    <text evidence="2">The sequence shown here is derived from an EMBL/GenBank/DDBJ whole genome shotgun (WGS) entry which is preliminary data.</text>
</comment>
<dbReference type="Pfam" id="PF19266">
    <property type="entry name" value="CIS_tube"/>
    <property type="match status" value="1"/>
</dbReference>
<dbReference type="InterPro" id="IPR045361">
    <property type="entry name" value="CIS_tube_prot_N"/>
</dbReference>
<dbReference type="RefSeq" id="WP_167273461.1">
    <property type="nucleotide sequence ID" value="NZ_JAASQJ010000004.1"/>
</dbReference>
<proteinExistence type="predicted"/>
<gene>
    <name evidence="2" type="ORF">FHS68_003889</name>
</gene>